<dbReference type="EMBL" id="JAPWDV010000001">
    <property type="protein sequence ID" value="KAJ6224427.1"/>
    <property type="molecule type" value="Genomic_DNA"/>
</dbReference>
<keyword evidence="3" id="KW-1185">Reference proteome</keyword>
<comment type="caution">
    <text evidence="2">The sequence shown here is derived from an EMBL/GenBank/DDBJ whole genome shotgun (WGS) entry which is preliminary data.</text>
</comment>
<protein>
    <submittedName>
        <fullName evidence="2">Uncharacterized protein</fullName>
    </submittedName>
</protein>
<dbReference type="InterPro" id="IPR008547">
    <property type="entry name" value="DUF829_TMEM53"/>
</dbReference>
<dbReference type="InterPro" id="IPR029058">
    <property type="entry name" value="AB_hydrolase_fold"/>
</dbReference>
<name>A0A9Q0MHC3_BLOTA</name>
<proteinExistence type="predicted"/>
<dbReference type="OrthoDB" id="77878at2759"/>
<dbReference type="GO" id="GO:0017171">
    <property type="term" value="F:serine hydrolase activity"/>
    <property type="evidence" value="ECO:0007669"/>
    <property type="project" value="TreeGrafter"/>
</dbReference>
<dbReference type="SUPFAM" id="SSF53474">
    <property type="entry name" value="alpha/beta-Hydrolases"/>
    <property type="match status" value="1"/>
</dbReference>
<evidence type="ECO:0000313" key="3">
    <source>
        <dbReference type="Proteomes" id="UP001142055"/>
    </source>
</evidence>
<dbReference type="PANTHER" id="PTHR20908">
    <property type="entry name" value="LD15586P"/>
    <property type="match status" value="1"/>
</dbReference>
<evidence type="ECO:0000256" key="1">
    <source>
        <dbReference type="SAM" id="MobiDB-lite"/>
    </source>
</evidence>
<dbReference type="AlphaFoldDB" id="A0A9Q0MHC3"/>
<dbReference type="PANTHER" id="PTHR20908:SF1">
    <property type="entry name" value="LD15586P"/>
    <property type="match status" value="1"/>
</dbReference>
<dbReference type="Proteomes" id="UP001142055">
    <property type="component" value="Chromosome 1"/>
</dbReference>
<dbReference type="OMA" id="IAWPANA"/>
<reference evidence="2" key="1">
    <citation type="submission" date="2022-12" db="EMBL/GenBank/DDBJ databases">
        <title>Genome assemblies of Blomia tropicalis.</title>
        <authorList>
            <person name="Cui Y."/>
        </authorList>
    </citation>
    <scope>NUCLEOTIDE SEQUENCE</scope>
    <source>
        <tissue evidence="2">Adult mites</tissue>
    </source>
</reference>
<sequence length="369" mass="41573">MYSLQRLVSNGSLATIKNLSQQNPIQMQRCMIVMIHKQHSHQTATVQSKLNKGFASSSTQSSSPVSPTGSNTKGRSLPAYMVFRQSSPATSSRQSSAGHATLAWDITGSDAVPIESTTADTYATRPLVLLFAWMLSKNSQIEKYREFWIKRGYDILTVQTSPIDLLLPSIGGKRVAKNVYNFLNKLTPKYDEILVHAFSVGGYQLGEFLDRLYTNIDEGDREAERIYNAIKLILIDSVVFADDAPPGLSRAITTNPIGQPILEKSIATFLKLTKRYTFDRYKVVEAHVIGNKGNIPSKLIFSKDDVVSNYRSNFEVIDGWKKRGIITEGKCWEKSAHVLHYREHPEEYKHEVERFIERVGLAKDPKRNV</sequence>
<feature type="region of interest" description="Disordered" evidence="1">
    <location>
        <begin position="45"/>
        <end position="77"/>
    </location>
</feature>
<dbReference type="Pfam" id="PF05705">
    <property type="entry name" value="DUF829"/>
    <property type="match status" value="2"/>
</dbReference>
<gene>
    <name evidence="2" type="ORF">RDWZM_002972</name>
</gene>
<accession>A0A9Q0MHC3</accession>
<evidence type="ECO:0000313" key="2">
    <source>
        <dbReference type="EMBL" id="KAJ6224427.1"/>
    </source>
</evidence>
<feature type="compositionally biased region" description="Low complexity" evidence="1">
    <location>
        <begin position="56"/>
        <end position="70"/>
    </location>
</feature>
<organism evidence="2 3">
    <name type="scientific">Blomia tropicalis</name>
    <name type="common">Mite</name>
    <dbReference type="NCBI Taxonomy" id="40697"/>
    <lineage>
        <taxon>Eukaryota</taxon>
        <taxon>Metazoa</taxon>
        <taxon>Ecdysozoa</taxon>
        <taxon>Arthropoda</taxon>
        <taxon>Chelicerata</taxon>
        <taxon>Arachnida</taxon>
        <taxon>Acari</taxon>
        <taxon>Acariformes</taxon>
        <taxon>Sarcoptiformes</taxon>
        <taxon>Astigmata</taxon>
        <taxon>Glycyphagoidea</taxon>
        <taxon>Echimyopodidae</taxon>
        <taxon>Blomia</taxon>
    </lineage>
</organism>